<keyword evidence="4" id="KW-1185">Reference proteome</keyword>
<dbReference type="InterPro" id="IPR036412">
    <property type="entry name" value="HAD-like_sf"/>
</dbReference>
<comment type="function">
    <text evidence="1">Essential component of the TIM23 complex, a complex that mediates the translocation of transit peptide-containing proteins across the mitochondrial inner membrane.</text>
</comment>
<dbReference type="Pfam" id="PF03031">
    <property type="entry name" value="NIF"/>
    <property type="match status" value="1"/>
</dbReference>
<feature type="domain" description="FCP1 homology" evidence="2">
    <location>
        <begin position="237"/>
        <end position="413"/>
    </location>
</feature>
<keyword evidence="1" id="KW-0811">Translocation</keyword>
<dbReference type="CDD" id="cd07521">
    <property type="entry name" value="HAD_FCP1-like"/>
    <property type="match status" value="1"/>
</dbReference>
<gene>
    <name evidence="3" type="ORF">AMAG_03387</name>
</gene>
<dbReference type="EMBL" id="GG745334">
    <property type="protein sequence ID" value="KNE59037.1"/>
    <property type="molecule type" value="Genomic_DNA"/>
</dbReference>
<dbReference type="GO" id="GO:0015031">
    <property type="term" value="P:protein transport"/>
    <property type="evidence" value="ECO:0007669"/>
    <property type="project" value="UniProtKB-KW"/>
</dbReference>
<evidence type="ECO:0000259" key="2">
    <source>
        <dbReference type="PROSITE" id="PS50969"/>
    </source>
</evidence>
<dbReference type="InterPro" id="IPR050365">
    <property type="entry name" value="TIM50"/>
</dbReference>
<dbReference type="SMART" id="SM00577">
    <property type="entry name" value="CPDc"/>
    <property type="match status" value="1"/>
</dbReference>
<dbReference type="Gene3D" id="3.40.50.1000">
    <property type="entry name" value="HAD superfamily/HAD-like"/>
    <property type="match status" value="1"/>
</dbReference>
<dbReference type="OrthoDB" id="277011at2759"/>
<comment type="similarity">
    <text evidence="1">Belongs to the TIM50 family.</text>
</comment>
<evidence type="ECO:0000313" key="3">
    <source>
        <dbReference type="EMBL" id="KNE59037.1"/>
    </source>
</evidence>
<dbReference type="VEuPathDB" id="FungiDB:AMAG_03387"/>
<keyword evidence="1" id="KW-0653">Protein transport</keyword>
<dbReference type="PROSITE" id="PS50969">
    <property type="entry name" value="FCP1"/>
    <property type="match status" value="1"/>
</dbReference>
<sequence length="428" mass="45578">MPNIHESAGPLAPAPVALDVPTIEELAAARPLAAWQTNGASTAASTAGAVDWKSAATGAVSVLTRTNLSRLRARFQQVTGKGIVTSTATPTTTATAQRSAAAALTQVSADHGAWATTGFRAPAAGTAGARTLRTVADPLVPLFDVMDVLETTSGLPVVEDVAELDLSTMGIVARHQLTTVPVANVSSALDEDDLAMVPIAKKAESEPELDAKPGKAAAAVLQPPQRVVQVSLPMTLRAGDKPVLALDIDESLCHSAVVPRKPADFWIEVIQNNDVRTREVFWVYKRPGVDAFLRAVAQHYTVLAFTAGIREYASQILDHLDPDGTIFAGRLYRDSCTDMRGGLVSPAPGAPATPSTYAKDMTKVCDDMSRIILVDNTPGCFALQPANGLPVKSWYSDPYDQSLPRLQEFLIEVKDVADLRLVLPEWRM</sequence>
<keyword evidence="1" id="KW-0813">Transport</keyword>
<organism evidence="3 4">
    <name type="scientific">Allomyces macrogynus (strain ATCC 38327)</name>
    <name type="common">Allomyces javanicus var. macrogynus</name>
    <dbReference type="NCBI Taxonomy" id="578462"/>
    <lineage>
        <taxon>Eukaryota</taxon>
        <taxon>Fungi</taxon>
        <taxon>Fungi incertae sedis</taxon>
        <taxon>Blastocladiomycota</taxon>
        <taxon>Blastocladiomycetes</taxon>
        <taxon>Blastocladiales</taxon>
        <taxon>Blastocladiaceae</taxon>
        <taxon>Allomyces</taxon>
    </lineage>
</organism>
<dbReference type="Proteomes" id="UP000054350">
    <property type="component" value="Unassembled WGS sequence"/>
</dbReference>
<dbReference type="AlphaFoldDB" id="A0A0L0S9A5"/>
<dbReference type="eggNOG" id="KOG1605">
    <property type="taxonomic scope" value="Eukaryota"/>
</dbReference>
<reference evidence="3 4" key="1">
    <citation type="submission" date="2009-11" db="EMBL/GenBank/DDBJ databases">
        <title>Annotation of Allomyces macrogynus ATCC 38327.</title>
        <authorList>
            <consortium name="The Broad Institute Genome Sequencing Platform"/>
            <person name="Russ C."/>
            <person name="Cuomo C."/>
            <person name="Burger G."/>
            <person name="Gray M.W."/>
            <person name="Holland P.W.H."/>
            <person name="King N."/>
            <person name="Lang F.B.F."/>
            <person name="Roger A.J."/>
            <person name="Ruiz-Trillo I."/>
            <person name="Young S.K."/>
            <person name="Zeng Q."/>
            <person name="Gargeya S."/>
            <person name="Fitzgerald M."/>
            <person name="Haas B."/>
            <person name="Abouelleil A."/>
            <person name="Alvarado L."/>
            <person name="Arachchi H.M."/>
            <person name="Berlin A."/>
            <person name="Chapman S.B."/>
            <person name="Gearin G."/>
            <person name="Goldberg J."/>
            <person name="Griggs A."/>
            <person name="Gujja S."/>
            <person name="Hansen M."/>
            <person name="Heiman D."/>
            <person name="Howarth C."/>
            <person name="Larimer J."/>
            <person name="Lui A."/>
            <person name="MacDonald P.J.P."/>
            <person name="McCowen C."/>
            <person name="Montmayeur A."/>
            <person name="Murphy C."/>
            <person name="Neiman D."/>
            <person name="Pearson M."/>
            <person name="Priest M."/>
            <person name="Roberts A."/>
            <person name="Saif S."/>
            <person name="Shea T."/>
            <person name="Sisk P."/>
            <person name="Stolte C."/>
            <person name="Sykes S."/>
            <person name="Wortman J."/>
            <person name="Nusbaum C."/>
            <person name="Birren B."/>
        </authorList>
    </citation>
    <scope>NUCLEOTIDE SEQUENCE [LARGE SCALE GENOMIC DNA]</scope>
    <source>
        <strain evidence="3 4">ATCC 38327</strain>
    </source>
</reference>
<dbReference type="InterPro" id="IPR004274">
    <property type="entry name" value="FCP1_dom"/>
</dbReference>
<name>A0A0L0S9A5_ALLM3</name>
<evidence type="ECO:0000256" key="1">
    <source>
        <dbReference type="RuleBase" id="RU365079"/>
    </source>
</evidence>
<protein>
    <recommendedName>
        <fullName evidence="1">Mitochondrial import inner membrane translocase subunit TIM50</fullName>
    </recommendedName>
</protein>
<comment type="subcellular location">
    <subcellularLocation>
        <location evidence="1">Mitochondrion inner membrane</location>
        <topology evidence="1">Single-pass membrane protein</topology>
    </subcellularLocation>
</comment>
<comment type="subunit">
    <text evidence="1">Component of the TIM23 complex.</text>
</comment>
<dbReference type="GO" id="GO:0005744">
    <property type="term" value="C:TIM23 mitochondrial import inner membrane translocase complex"/>
    <property type="evidence" value="ECO:0007669"/>
    <property type="project" value="UniProtKB-UniRule"/>
</dbReference>
<keyword evidence="1" id="KW-0809">Transit peptide</keyword>
<evidence type="ECO:0000313" key="4">
    <source>
        <dbReference type="Proteomes" id="UP000054350"/>
    </source>
</evidence>
<dbReference type="SUPFAM" id="SSF56784">
    <property type="entry name" value="HAD-like"/>
    <property type="match status" value="1"/>
</dbReference>
<proteinExistence type="inferred from homology"/>
<accession>A0A0L0S9A5</accession>
<dbReference type="PANTHER" id="PTHR12210">
    <property type="entry name" value="DULLARD PROTEIN PHOSPHATASE"/>
    <property type="match status" value="1"/>
</dbReference>
<dbReference type="STRING" id="578462.A0A0L0S9A5"/>
<dbReference type="InterPro" id="IPR023214">
    <property type="entry name" value="HAD_sf"/>
</dbReference>
<reference evidence="4" key="2">
    <citation type="submission" date="2009-11" db="EMBL/GenBank/DDBJ databases">
        <title>The Genome Sequence of Allomyces macrogynus strain ATCC 38327.</title>
        <authorList>
            <consortium name="The Broad Institute Genome Sequencing Platform"/>
            <person name="Russ C."/>
            <person name="Cuomo C."/>
            <person name="Shea T."/>
            <person name="Young S.K."/>
            <person name="Zeng Q."/>
            <person name="Koehrsen M."/>
            <person name="Haas B."/>
            <person name="Borodovsky M."/>
            <person name="Guigo R."/>
            <person name="Alvarado L."/>
            <person name="Berlin A."/>
            <person name="Borenstein D."/>
            <person name="Chen Z."/>
            <person name="Engels R."/>
            <person name="Freedman E."/>
            <person name="Gellesch M."/>
            <person name="Goldberg J."/>
            <person name="Griggs A."/>
            <person name="Gujja S."/>
            <person name="Heiman D."/>
            <person name="Hepburn T."/>
            <person name="Howarth C."/>
            <person name="Jen D."/>
            <person name="Larson L."/>
            <person name="Lewis B."/>
            <person name="Mehta T."/>
            <person name="Park D."/>
            <person name="Pearson M."/>
            <person name="Roberts A."/>
            <person name="Saif S."/>
            <person name="Shenoy N."/>
            <person name="Sisk P."/>
            <person name="Stolte C."/>
            <person name="Sykes S."/>
            <person name="Walk T."/>
            <person name="White J."/>
            <person name="Yandava C."/>
            <person name="Burger G."/>
            <person name="Gray M.W."/>
            <person name="Holland P.W.H."/>
            <person name="King N."/>
            <person name="Lang F.B.F."/>
            <person name="Roger A.J."/>
            <person name="Ruiz-Trillo I."/>
            <person name="Lander E."/>
            <person name="Nusbaum C."/>
        </authorList>
    </citation>
    <scope>NUCLEOTIDE SEQUENCE [LARGE SCALE GENOMIC DNA]</scope>
    <source>
        <strain evidence="4">ATCC 38327</strain>
    </source>
</reference>
<keyword evidence="1" id="KW-0496">Mitochondrion</keyword>